<feature type="compositionally biased region" description="Pro residues" evidence="1">
    <location>
        <begin position="13"/>
        <end position="23"/>
    </location>
</feature>
<keyword evidence="4" id="KW-1185">Reference proteome</keyword>
<feature type="compositionally biased region" description="Basic residues" evidence="1">
    <location>
        <begin position="1"/>
        <end position="10"/>
    </location>
</feature>
<sequence length="254" mass="27153">MPIVPHRLRRAAAPPPASAPPGADPLARAPWRRLAVLGDSVAEGIGDPVDGYPHRGWLDSVAAELERARPGLEYRNLGARGLLTAEIRETQLDAAVAWRPDLAVLAAGGNDLFGPAFDGPGVEDELDAMVSALRGRGADVLTVGLFDISRSSRVPERFRAGLGERLRELSARTAAVAARHGAWHLDYTVHPAAADDRIYSADAIHLNARGHAIAAREALRELSARSAASPTPPATRARRASRWSPRVPAMSRPR</sequence>
<dbReference type="Proteomes" id="UP001162834">
    <property type="component" value="Chromosome"/>
</dbReference>
<dbReference type="CDD" id="cd01832">
    <property type="entry name" value="SGNH_hydrolase_like_1"/>
    <property type="match status" value="1"/>
</dbReference>
<reference evidence="3" key="1">
    <citation type="journal article" date="2022" name="Int. J. Syst. Evol. Microbiol.">
        <title>Pseudomonas aegrilactucae sp. nov. and Pseudomonas morbosilactucae sp. nov., pathogens causing bacterial rot of lettuce in Japan.</title>
        <authorList>
            <person name="Sawada H."/>
            <person name="Fujikawa T."/>
            <person name="Satou M."/>
        </authorList>
    </citation>
    <scope>NUCLEOTIDE SEQUENCE</scope>
    <source>
        <strain evidence="3">0166_1</strain>
    </source>
</reference>
<proteinExistence type="predicted"/>
<dbReference type="RefSeq" id="WP_259311712.1">
    <property type="nucleotide sequence ID" value="NZ_CP087164.1"/>
</dbReference>
<feature type="region of interest" description="Disordered" evidence="1">
    <location>
        <begin position="1"/>
        <end position="25"/>
    </location>
</feature>
<evidence type="ECO:0000259" key="2">
    <source>
        <dbReference type="Pfam" id="PF13472"/>
    </source>
</evidence>
<evidence type="ECO:0000313" key="3">
    <source>
        <dbReference type="EMBL" id="UGS37665.1"/>
    </source>
</evidence>
<feature type="domain" description="SGNH hydrolase-type esterase" evidence="2">
    <location>
        <begin position="36"/>
        <end position="213"/>
    </location>
</feature>
<evidence type="ECO:0000313" key="4">
    <source>
        <dbReference type="Proteomes" id="UP001162834"/>
    </source>
</evidence>
<dbReference type="SUPFAM" id="SSF52266">
    <property type="entry name" value="SGNH hydrolase"/>
    <property type="match status" value="1"/>
</dbReference>
<dbReference type="InterPro" id="IPR036514">
    <property type="entry name" value="SGNH_hydro_sf"/>
</dbReference>
<dbReference type="EMBL" id="CP087164">
    <property type="protein sequence ID" value="UGS37665.1"/>
    <property type="molecule type" value="Genomic_DNA"/>
</dbReference>
<evidence type="ECO:0000256" key="1">
    <source>
        <dbReference type="SAM" id="MobiDB-lite"/>
    </source>
</evidence>
<feature type="region of interest" description="Disordered" evidence="1">
    <location>
        <begin position="223"/>
        <end position="254"/>
    </location>
</feature>
<dbReference type="InterPro" id="IPR053140">
    <property type="entry name" value="GDSL_Rv0518-like"/>
</dbReference>
<dbReference type="AlphaFoldDB" id="A0A9E7C1N1"/>
<feature type="compositionally biased region" description="Low complexity" evidence="1">
    <location>
        <begin position="242"/>
        <end position="254"/>
    </location>
</feature>
<dbReference type="PANTHER" id="PTHR43784">
    <property type="entry name" value="GDSL-LIKE LIPASE/ACYLHYDROLASE, PUTATIVE (AFU_ORTHOLOGUE AFUA_2G00820)-RELATED"/>
    <property type="match status" value="1"/>
</dbReference>
<dbReference type="PANTHER" id="PTHR43784:SF2">
    <property type="entry name" value="GDSL-LIKE LIPASE_ACYLHYDROLASE, PUTATIVE (AFU_ORTHOLOGUE AFUA_2G00820)-RELATED"/>
    <property type="match status" value="1"/>
</dbReference>
<name>A0A9E7C1N1_9ACTN</name>
<dbReference type="InterPro" id="IPR013830">
    <property type="entry name" value="SGNH_hydro"/>
</dbReference>
<accession>A0A9E7C1N1</accession>
<organism evidence="3 4">
    <name type="scientific">Capillimicrobium parvum</name>
    <dbReference type="NCBI Taxonomy" id="2884022"/>
    <lineage>
        <taxon>Bacteria</taxon>
        <taxon>Bacillati</taxon>
        <taxon>Actinomycetota</taxon>
        <taxon>Thermoleophilia</taxon>
        <taxon>Solirubrobacterales</taxon>
        <taxon>Capillimicrobiaceae</taxon>
        <taxon>Capillimicrobium</taxon>
    </lineage>
</organism>
<dbReference type="Pfam" id="PF13472">
    <property type="entry name" value="Lipase_GDSL_2"/>
    <property type="match status" value="1"/>
</dbReference>
<dbReference type="KEGG" id="sbae:DSM104329_04085"/>
<protein>
    <recommendedName>
        <fullName evidence="2">SGNH hydrolase-type esterase domain-containing protein</fullName>
    </recommendedName>
</protein>
<dbReference type="Gene3D" id="3.40.50.1110">
    <property type="entry name" value="SGNH hydrolase"/>
    <property type="match status" value="1"/>
</dbReference>
<gene>
    <name evidence="3" type="ORF">DSM104329_04085</name>
</gene>